<dbReference type="InterPro" id="IPR006750">
    <property type="entry name" value="YdcZ"/>
</dbReference>
<dbReference type="PANTHER" id="PTHR34821:SF2">
    <property type="entry name" value="INNER MEMBRANE PROTEIN YDCZ"/>
    <property type="match status" value="1"/>
</dbReference>
<name>A0A840EPY1_9ACTN</name>
<evidence type="ECO:0000313" key="2">
    <source>
        <dbReference type="EMBL" id="MBB4133551.1"/>
    </source>
</evidence>
<reference evidence="2 3" key="1">
    <citation type="submission" date="2020-08" db="EMBL/GenBank/DDBJ databases">
        <title>Sequencing the genomes of 1000 actinobacteria strains.</title>
        <authorList>
            <person name="Klenk H.-P."/>
        </authorList>
    </citation>
    <scope>NUCLEOTIDE SEQUENCE [LARGE SCALE GENOMIC DNA]</scope>
    <source>
        <strain evidence="2 3">DSM 45298</strain>
    </source>
</reference>
<dbReference type="AlphaFoldDB" id="A0A840EPY1"/>
<keyword evidence="1" id="KW-1133">Transmembrane helix</keyword>
<organism evidence="2 3">
    <name type="scientific">Gordonia humi</name>
    <dbReference type="NCBI Taxonomy" id="686429"/>
    <lineage>
        <taxon>Bacteria</taxon>
        <taxon>Bacillati</taxon>
        <taxon>Actinomycetota</taxon>
        <taxon>Actinomycetes</taxon>
        <taxon>Mycobacteriales</taxon>
        <taxon>Gordoniaceae</taxon>
        <taxon>Gordonia</taxon>
    </lineage>
</organism>
<dbReference type="GO" id="GO:0005886">
    <property type="term" value="C:plasma membrane"/>
    <property type="evidence" value="ECO:0007669"/>
    <property type="project" value="TreeGrafter"/>
</dbReference>
<dbReference type="Pfam" id="PF04657">
    <property type="entry name" value="DMT_YdcZ"/>
    <property type="match status" value="2"/>
</dbReference>
<dbReference type="RefSeq" id="WP_183368730.1">
    <property type="nucleotide sequence ID" value="NZ_BAABHL010000104.1"/>
</dbReference>
<evidence type="ECO:0000313" key="3">
    <source>
        <dbReference type="Proteomes" id="UP000551501"/>
    </source>
</evidence>
<comment type="caution">
    <text evidence="2">The sequence shown here is derived from an EMBL/GenBank/DDBJ whole genome shotgun (WGS) entry which is preliminary data.</text>
</comment>
<gene>
    <name evidence="2" type="ORF">BKA16_000103</name>
</gene>
<keyword evidence="1" id="KW-0812">Transmembrane</keyword>
<feature type="transmembrane region" description="Helical" evidence="1">
    <location>
        <begin position="78"/>
        <end position="95"/>
    </location>
</feature>
<feature type="transmembrane region" description="Helical" evidence="1">
    <location>
        <begin position="101"/>
        <end position="123"/>
    </location>
</feature>
<feature type="transmembrane region" description="Helical" evidence="1">
    <location>
        <begin position="199"/>
        <end position="219"/>
    </location>
</feature>
<keyword evidence="1" id="KW-0472">Membrane</keyword>
<dbReference type="PANTHER" id="PTHR34821">
    <property type="entry name" value="INNER MEMBRANE PROTEIN YDCZ"/>
    <property type="match status" value="1"/>
</dbReference>
<feature type="transmembrane region" description="Helical" evidence="1">
    <location>
        <begin position="231"/>
        <end position="252"/>
    </location>
</feature>
<evidence type="ECO:0000256" key="1">
    <source>
        <dbReference type="SAM" id="Phobius"/>
    </source>
</evidence>
<protein>
    <submittedName>
        <fullName evidence="2">Transporter family-2 protein</fullName>
    </submittedName>
</protein>
<feature type="transmembrane region" description="Helical" evidence="1">
    <location>
        <begin position="162"/>
        <end position="187"/>
    </location>
</feature>
<sequence>MARVWLLAMTVATGVLLSLQARINTFLAHDLGSGLGAGALVFFFGLLTTLVVTSVVPAARRSVRSSWDMLRRRELPRYLLLGGPIGIIVIQAQIAEVPVVGVALFAMSFIVGQMMSGAVIDYFGWSVGVRRRLSAVGAVSLLFALAGVTVSSLPGLKTSGSGVWLACAVAFIAGGAVGVQMAFNGAITAAVGRPEAAGVATYVFGTLMYVALIAVTSAVDDGATLASYTHVRWWYCALGVIGPTVVLAGAALVRRIGVLLFAVGVVAGQLAGSLVLDAVWPAAAGTLSWLTLLGAVMAGVALVCLQRWGQRTVVDESDPSISGSVVSCER</sequence>
<feature type="transmembrane region" description="Helical" evidence="1">
    <location>
        <begin position="135"/>
        <end position="156"/>
    </location>
</feature>
<accession>A0A840EPY1</accession>
<feature type="transmembrane region" description="Helical" evidence="1">
    <location>
        <begin position="286"/>
        <end position="305"/>
    </location>
</feature>
<dbReference type="EMBL" id="JACIFP010000001">
    <property type="protein sequence ID" value="MBB4133551.1"/>
    <property type="molecule type" value="Genomic_DNA"/>
</dbReference>
<feature type="transmembrane region" description="Helical" evidence="1">
    <location>
        <begin position="259"/>
        <end position="280"/>
    </location>
</feature>
<proteinExistence type="predicted"/>
<keyword evidence="3" id="KW-1185">Reference proteome</keyword>
<dbReference type="Proteomes" id="UP000551501">
    <property type="component" value="Unassembled WGS sequence"/>
</dbReference>
<feature type="transmembrane region" description="Helical" evidence="1">
    <location>
        <begin position="37"/>
        <end position="58"/>
    </location>
</feature>